<dbReference type="eggNOG" id="ENOG502SKXW">
    <property type="taxonomic scope" value="Eukaryota"/>
</dbReference>
<keyword evidence="3" id="KW-1185">Reference proteome</keyword>
<reference evidence="2 3" key="1">
    <citation type="submission" date="2013-03" db="EMBL/GenBank/DDBJ databases">
        <title>The Genome Sequence of Cladophialophora psammophila CBS 110553.</title>
        <authorList>
            <consortium name="The Broad Institute Genomics Platform"/>
            <person name="Cuomo C."/>
            <person name="de Hoog S."/>
            <person name="Gorbushina A."/>
            <person name="Walker B."/>
            <person name="Young S.K."/>
            <person name="Zeng Q."/>
            <person name="Gargeya S."/>
            <person name="Fitzgerald M."/>
            <person name="Haas B."/>
            <person name="Abouelleil A."/>
            <person name="Allen A.W."/>
            <person name="Alvarado L."/>
            <person name="Arachchi H.M."/>
            <person name="Berlin A.M."/>
            <person name="Chapman S.B."/>
            <person name="Gainer-Dewar J."/>
            <person name="Goldberg J."/>
            <person name="Griggs A."/>
            <person name="Gujja S."/>
            <person name="Hansen M."/>
            <person name="Howarth C."/>
            <person name="Imamovic A."/>
            <person name="Ireland A."/>
            <person name="Larimer J."/>
            <person name="McCowan C."/>
            <person name="Murphy C."/>
            <person name="Pearson M."/>
            <person name="Poon T.W."/>
            <person name="Priest M."/>
            <person name="Roberts A."/>
            <person name="Saif S."/>
            <person name="Shea T."/>
            <person name="Sisk P."/>
            <person name="Sykes S."/>
            <person name="Wortman J."/>
            <person name="Nusbaum C."/>
            <person name="Birren B."/>
        </authorList>
    </citation>
    <scope>NUCLEOTIDE SEQUENCE [LARGE SCALE GENOMIC DNA]</scope>
    <source>
        <strain evidence="2 3">CBS 110553</strain>
    </source>
</reference>
<name>W9WSL9_9EURO</name>
<dbReference type="RefSeq" id="XP_007747772.1">
    <property type="nucleotide sequence ID" value="XM_007749582.1"/>
</dbReference>
<sequence length="632" mass="70305">MVAGSKIDGKKLKRQVKANARQEYTILDSTSRRVDHQSQVFGRFLPFGNKMLFLNWNIPLAASGDIWSQSPKYTPPFGFPVSTPDGGVVRTPSATGGSPTQITSLHDKPSPLSAAVSEAIALDRTHLFLHGRFDDLAKTLNSTEKATMSSWLYQFWLFALVTSKHWGQEPRTWTRYNLAFDTYEGLCRPPSAASPTLFIDWSSDVGVHEESPEIQRPSQRCRWSIHIDEEAHEVEFDADFSNPNTERPPASPLEEQLENALENNDFSNIAADKLPLAMSQIVKAVKRSPNELLLESLSFSIMARNIPLLEEMLKQVNARAIDVKPVYPLHIATSYFDGGSTCCLILETLCSRLRRPNTFYTNDYGHTVLDNLMMTILKGHSSSSPDILDDTLTQDSRFAGIEVDLCGRWDADSPYFRVLLQSGKAQVPLKWKHKFCHTSILAVCHCIDALRACGLLGQSSGHFAKRCFGCGLSLQLSPFHVLVLTAFQLARSGCEGEDLLGMIAVLLCMLANKMDPQTRTAVSIDLLLGIDDGTRCTHEDLRAIDLAERLPSTDGWSAELQRGWHIFCHILRPVESAGTRLCETKLLYEDFMLDSTLDSLDDINQGSPSHDSGSSREHGVFPSECSAECSEF</sequence>
<dbReference type="EMBL" id="AMGX01000015">
    <property type="protein sequence ID" value="EXJ67656.1"/>
    <property type="molecule type" value="Genomic_DNA"/>
</dbReference>
<protein>
    <submittedName>
        <fullName evidence="2">Uncharacterized protein</fullName>
    </submittedName>
</protein>
<dbReference type="GeneID" id="19193699"/>
<evidence type="ECO:0000256" key="1">
    <source>
        <dbReference type="SAM" id="MobiDB-lite"/>
    </source>
</evidence>
<evidence type="ECO:0000313" key="2">
    <source>
        <dbReference type="EMBL" id="EXJ67656.1"/>
    </source>
</evidence>
<comment type="caution">
    <text evidence="2">The sequence shown here is derived from an EMBL/GenBank/DDBJ whole genome shotgun (WGS) entry which is preliminary data.</text>
</comment>
<feature type="compositionally biased region" description="Polar residues" evidence="1">
    <location>
        <begin position="602"/>
        <end position="612"/>
    </location>
</feature>
<dbReference type="STRING" id="1182543.W9WSL9"/>
<dbReference type="HOGENOM" id="CLU_014626_1_0_1"/>
<proteinExistence type="predicted"/>
<feature type="region of interest" description="Disordered" evidence="1">
    <location>
        <begin position="602"/>
        <end position="632"/>
    </location>
</feature>
<dbReference type="OrthoDB" id="4143513at2759"/>
<dbReference type="AlphaFoldDB" id="W9WSL9"/>
<gene>
    <name evidence="2" type="ORF">A1O5_09002</name>
</gene>
<evidence type="ECO:0000313" key="3">
    <source>
        <dbReference type="Proteomes" id="UP000019471"/>
    </source>
</evidence>
<accession>W9WSL9</accession>
<organism evidence="2 3">
    <name type="scientific">Cladophialophora psammophila CBS 110553</name>
    <dbReference type="NCBI Taxonomy" id="1182543"/>
    <lineage>
        <taxon>Eukaryota</taxon>
        <taxon>Fungi</taxon>
        <taxon>Dikarya</taxon>
        <taxon>Ascomycota</taxon>
        <taxon>Pezizomycotina</taxon>
        <taxon>Eurotiomycetes</taxon>
        <taxon>Chaetothyriomycetidae</taxon>
        <taxon>Chaetothyriales</taxon>
        <taxon>Herpotrichiellaceae</taxon>
        <taxon>Cladophialophora</taxon>
    </lineage>
</organism>
<dbReference type="Proteomes" id="UP000019471">
    <property type="component" value="Unassembled WGS sequence"/>
</dbReference>